<reference evidence="2" key="1">
    <citation type="submission" date="2020-07" db="EMBL/GenBank/DDBJ databases">
        <title>Multicomponent nature underlies the extraordinary mechanical properties of spider dragline silk.</title>
        <authorList>
            <person name="Kono N."/>
            <person name="Nakamura H."/>
            <person name="Mori M."/>
            <person name="Yoshida Y."/>
            <person name="Ohtoshi R."/>
            <person name="Malay A.D."/>
            <person name="Moran D.A.P."/>
            <person name="Tomita M."/>
            <person name="Numata K."/>
            <person name="Arakawa K."/>
        </authorList>
    </citation>
    <scope>NUCLEOTIDE SEQUENCE</scope>
</reference>
<feature type="compositionally biased region" description="Polar residues" evidence="1">
    <location>
        <begin position="48"/>
        <end position="58"/>
    </location>
</feature>
<accession>A0A8X6FGC1</accession>
<feature type="region of interest" description="Disordered" evidence="1">
    <location>
        <begin position="1"/>
        <end position="76"/>
    </location>
</feature>
<dbReference type="EMBL" id="BMAO01022063">
    <property type="protein sequence ID" value="GFQ79372.1"/>
    <property type="molecule type" value="Genomic_DNA"/>
</dbReference>
<gene>
    <name evidence="2" type="primary">AVEN_87906_1</name>
    <name evidence="2" type="ORF">TNCT_213941</name>
</gene>
<dbReference type="Proteomes" id="UP000887116">
    <property type="component" value="Unassembled WGS sequence"/>
</dbReference>
<evidence type="ECO:0000313" key="2">
    <source>
        <dbReference type="EMBL" id="GFQ79372.1"/>
    </source>
</evidence>
<keyword evidence="3" id="KW-1185">Reference proteome</keyword>
<comment type="caution">
    <text evidence="2">The sequence shown here is derived from an EMBL/GenBank/DDBJ whole genome shotgun (WGS) entry which is preliminary data.</text>
</comment>
<dbReference type="AlphaFoldDB" id="A0A8X6FGC1"/>
<protein>
    <submittedName>
        <fullName evidence="2">Uncharacterized protein</fullName>
    </submittedName>
</protein>
<organism evidence="2 3">
    <name type="scientific">Trichonephila clavata</name>
    <name type="common">Joro spider</name>
    <name type="synonym">Nephila clavata</name>
    <dbReference type="NCBI Taxonomy" id="2740835"/>
    <lineage>
        <taxon>Eukaryota</taxon>
        <taxon>Metazoa</taxon>
        <taxon>Ecdysozoa</taxon>
        <taxon>Arthropoda</taxon>
        <taxon>Chelicerata</taxon>
        <taxon>Arachnida</taxon>
        <taxon>Araneae</taxon>
        <taxon>Araneomorphae</taxon>
        <taxon>Entelegynae</taxon>
        <taxon>Araneoidea</taxon>
        <taxon>Nephilidae</taxon>
        <taxon>Trichonephila</taxon>
    </lineage>
</organism>
<name>A0A8X6FGC1_TRICU</name>
<feature type="compositionally biased region" description="Low complexity" evidence="1">
    <location>
        <begin position="26"/>
        <end position="35"/>
    </location>
</feature>
<evidence type="ECO:0000313" key="3">
    <source>
        <dbReference type="Proteomes" id="UP000887116"/>
    </source>
</evidence>
<proteinExistence type="predicted"/>
<evidence type="ECO:0000256" key="1">
    <source>
        <dbReference type="SAM" id="MobiDB-lite"/>
    </source>
</evidence>
<dbReference type="OrthoDB" id="10050218at2759"/>
<sequence>MSSENNKERKKKPVKGYIVPSRYKQAAKSFSSQSSHSKDSDTKCAESVLQSTINTKLGDSTFPKHGNTKKFSSTPAVEGRHALPSIDASAIADASESLIISRETVTTLPTTSTTLKKTAVQKHKGKEESVKTVGSVNATKHPKIKTNQAAPNIEKEIDLLYVEYLQAKLLESKAKKAVEIRSKNALEKIHKVWCLMQILLGKSVRVKRDLNFVSYLITLHAHLKKQEQMLLPALETIYVLEKQYEEIATSVYSVQHKLGVKDIKLPDPGHEEEITKLLEKIKAFFDTILNSIKDCNEIISKAEAADAFVKQGKLVTEEIKRGAQLVSEATDLLLSETSLKIASV</sequence>